<evidence type="ECO:0000313" key="3">
    <source>
        <dbReference type="EMBL" id="MDC8014390.1"/>
    </source>
</evidence>
<comment type="caution">
    <text evidence="3">The sequence shown here is derived from an EMBL/GenBank/DDBJ whole genome shotgun (WGS) entry which is preliminary data.</text>
</comment>
<evidence type="ECO:0000256" key="1">
    <source>
        <dbReference type="SAM" id="MobiDB-lite"/>
    </source>
</evidence>
<dbReference type="AlphaFoldDB" id="A0A9X3YN74"/>
<proteinExistence type="predicted"/>
<feature type="compositionally biased region" description="Basic and acidic residues" evidence="1">
    <location>
        <begin position="24"/>
        <end position="34"/>
    </location>
</feature>
<evidence type="ECO:0000256" key="2">
    <source>
        <dbReference type="SAM" id="SignalP"/>
    </source>
</evidence>
<name>A0A9X3YN74_9GAMM</name>
<dbReference type="Proteomes" id="UP001139971">
    <property type="component" value="Unassembled WGS sequence"/>
</dbReference>
<feature type="region of interest" description="Disordered" evidence="1">
    <location>
        <begin position="24"/>
        <end position="64"/>
    </location>
</feature>
<organism evidence="3 4">
    <name type="scientific">Tahibacter soli</name>
    <dbReference type="NCBI Taxonomy" id="2983605"/>
    <lineage>
        <taxon>Bacteria</taxon>
        <taxon>Pseudomonadati</taxon>
        <taxon>Pseudomonadota</taxon>
        <taxon>Gammaproteobacteria</taxon>
        <taxon>Lysobacterales</taxon>
        <taxon>Rhodanobacteraceae</taxon>
        <taxon>Tahibacter</taxon>
    </lineage>
</organism>
<sequence>MNLKLPRLLVMCFATLAFAGASDARDYPRDRDDNPPGPRGGPGTNWENPPGWRGGPGASPDHRYYRRGKDRIRFALRDDGYYFNARYGYYHPRYGFWDQRGRCWRDRDDNPPGPAGGPGTNWENPPGPRGGPGASPDRFGSC</sequence>
<protein>
    <submittedName>
        <fullName evidence="3">Uncharacterized protein</fullName>
    </submittedName>
</protein>
<dbReference type="RefSeq" id="WP_263545136.1">
    <property type="nucleotide sequence ID" value="NZ_JAOVZO020000018.1"/>
</dbReference>
<gene>
    <name evidence="3" type="ORF">OD750_017730</name>
</gene>
<accession>A0A9X3YN74</accession>
<feature type="signal peptide" evidence="2">
    <location>
        <begin position="1"/>
        <end position="19"/>
    </location>
</feature>
<keyword evidence="4" id="KW-1185">Reference proteome</keyword>
<keyword evidence="2" id="KW-0732">Signal</keyword>
<feature type="chain" id="PRO_5040799498" evidence="2">
    <location>
        <begin position="20"/>
        <end position="142"/>
    </location>
</feature>
<evidence type="ECO:0000313" key="4">
    <source>
        <dbReference type="Proteomes" id="UP001139971"/>
    </source>
</evidence>
<reference evidence="3" key="1">
    <citation type="submission" date="2023-02" db="EMBL/GenBank/DDBJ databases">
        <title>Tahibacter soli sp. nov. isolated from soil.</title>
        <authorList>
            <person name="Baek J.H."/>
            <person name="Lee J.K."/>
            <person name="Choi D.G."/>
            <person name="Jeon C.O."/>
        </authorList>
    </citation>
    <scope>NUCLEOTIDE SEQUENCE</scope>
    <source>
        <strain evidence="3">BL</strain>
    </source>
</reference>
<feature type="region of interest" description="Disordered" evidence="1">
    <location>
        <begin position="102"/>
        <end position="142"/>
    </location>
</feature>
<dbReference type="EMBL" id="JAOVZO020000018">
    <property type="protein sequence ID" value="MDC8014390.1"/>
    <property type="molecule type" value="Genomic_DNA"/>
</dbReference>